<dbReference type="PANTHER" id="PTHR24002:SF3">
    <property type="entry name" value="SOLUTE CARRIER FAMILY 22 MEMBER 18"/>
    <property type="match status" value="1"/>
</dbReference>
<sequence length="82" mass="9070">MMFSLSVFNVITDSMLTKSVPSSDTGTMLGLCASEMSLVRTYRTHHRGLPLPELRRGLLRVRPVCRQRGGVPLHAGQQCGTR</sequence>
<reference evidence="1" key="2">
    <citation type="journal article" date="2015" name="Fish Shellfish Immunol.">
        <title>Early steps in the European eel (Anguilla anguilla)-Vibrio vulnificus interaction in the gills: Role of the RtxA13 toxin.</title>
        <authorList>
            <person name="Callol A."/>
            <person name="Pajuelo D."/>
            <person name="Ebbesson L."/>
            <person name="Teles M."/>
            <person name="MacKenzie S."/>
            <person name="Amaro C."/>
        </authorList>
    </citation>
    <scope>NUCLEOTIDE SEQUENCE</scope>
</reference>
<dbReference type="PANTHER" id="PTHR24002">
    <property type="entry name" value="SOLUTE CARRIER FAMILY 22 MEMBER 18"/>
    <property type="match status" value="1"/>
</dbReference>
<dbReference type="AlphaFoldDB" id="A0A0E9WZN8"/>
<dbReference type="EMBL" id="GBXM01012788">
    <property type="protein sequence ID" value="JAH95789.1"/>
    <property type="molecule type" value="Transcribed_RNA"/>
</dbReference>
<dbReference type="GO" id="GO:0005635">
    <property type="term" value="C:nuclear envelope"/>
    <property type="evidence" value="ECO:0007669"/>
    <property type="project" value="TreeGrafter"/>
</dbReference>
<accession>A0A0E9WZN8</accession>
<organism evidence="1">
    <name type="scientific">Anguilla anguilla</name>
    <name type="common">European freshwater eel</name>
    <name type="synonym">Muraena anguilla</name>
    <dbReference type="NCBI Taxonomy" id="7936"/>
    <lineage>
        <taxon>Eukaryota</taxon>
        <taxon>Metazoa</taxon>
        <taxon>Chordata</taxon>
        <taxon>Craniata</taxon>
        <taxon>Vertebrata</taxon>
        <taxon>Euteleostomi</taxon>
        <taxon>Actinopterygii</taxon>
        <taxon>Neopterygii</taxon>
        <taxon>Teleostei</taxon>
        <taxon>Anguilliformes</taxon>
        <taxon>Anguillidae</taxon>
        <taxon>Anguilla</taxon>
    </lineage>
</organism>
<proteinExistence type="predicted"/>
<protein>
    <submittedName>
        <fullName evidence="1">Uncharacterized protein</fullName>
    </submittedName>
</protein>
<name>A0A0E9WZN8_ANGAN</name>
<reference evidence="1" key="1">
    <citation type="submission" date="2014-11" db="EMBL/GenBank/DDBJ databases">
        <authorList>
            <person name="Amaro Gonzalez C."/>
        </authorList>
    </citation>
    <scope>NUCLEOTIDE SEQUENCE</scope>
</reference>
<evidence type="ECO:0000313" key="1">
    <source>
        <dbReference type="EMBL" id="JAH95789.1"/>
    </source>
</evidence>